<sequence>MGILAAEALEEQSTNKFSFILTQKCQSIVLMQLHPKLPVQTRMEMEKGPFSDDLDTPGTVKILLLRRLRFSGRANKAAINSYLFAVMSTYKDPFPGWTDNLYGPSGLCTWSARGLVRCIYGKASCKANMVPADYVVNAMIATAWDIARRLVLQRTAHNTQHRSILLKRRQRMCKSCKELHRKLIAFACLQTTGRRWKFANTTGGEIKKGKGRG</sequence>
<dbReference type="GO" id="GO:0080019">
    <property type="term" value="F:alcohol-forming very long-chain fatty acyl-CoA reductase activity"/>
    <property type="evidence" value="ECO:0007669"/>
    <property type="project" value="InterPro"/>
</dbReference>
<dbReference type="EMBL" id="CM000363">
    <property type="protein sequence ID" value="EDX09318.1"/>
    <property type="molecule type" value="Genomic_DNA"/>
</dbReference>
<dbReference type="HOGENOM" id="CLU_1295600_0_0_1"/>
<name>B4QRK7_DROSI</name>
<evidence type="ECO:0000259" key="2">
    <source>
        <dbReference type="Pfam" id="PF07993"/>
    </source>
</evidence>
<feature type="domain" description="Thioester reductase (TE)" evidence="2">
    <location>
        <begin position="88"/>
        <end position="139"/>
    </location>
</feature>
<dbReference type="PANTHER" id="PTHR11011:SF81">
    <property type="entry name" value="FATTY ACYL-COA REDUCTASE"/>
    <property type="match status" value="1"/>
</dbReference>
<keyword evidence="1" id="KW-0444">Lipid biosynthesis</keyword>
<comment type="catalytic activity">
    <reaction evidence="1">
        <text>a long-chain fatty acyl-CoA + 2 NADPH + 2 H(+) = a long-chain primary fatty alcohol + 2 NADP(+) + CoA</text>
        <dbReference type="Rhea" id="RHEA:52716"/>
        <dbReference type="ChEBI" id="CHEBI:15378"/>
        <dbReference type="ChEBI" id="CHEBI:57287"/>
        <dbReference type="ChEBI" id="CHEBI:57783"/>
        <dbReference type="ChEBI" id="CHEBI:58349"/>
        <dbReference type="ChEBI" id="CHEBI:77396"/>
        <dbReference type="ChEBI" id="CHEBI:83139"/>
        <dbReference type="EC" id="1.2.1.84"/>
    </reaction>
</comment>
<dbReference type="EC" id="1.2.1.84" evidence="1"/>
<dbReference type="GO" id="GO:0005777">
    <property type="term" value="C:peroxisome"/>
    <property type="evidence" value="ECO:0007669"/>
    <property type="project" value="TreeGrafter"/>
</dbReference>
<protein>
    <recommendedName>
        <fullName evidence="1">Fatty acyl-CoA reductase</fullName>
        <ecNumber evidence="1">1.2.1.84</ecNumber>
    </recommendedName>
</protein>
<dbReference type="Pfam" id="PF07993">
    <property type="entry name" value="NAD_binding_4"/>
    <property type="match status" value="1"/>
</dbReference>
<dbReference type="InterPro" id="IPR013120">
    <property type="entry name" value="FAR_NAD-bd"/>
</dbReference>
<evidence type="ECO:0000256" key="1">
    <source>
        <dbReference type="RuleBase" id="RU363097"/>
    </source>
</evidence>
<gene>
    <name evidence="3" type="primary">Dsim\GD13196</name>
    <name evidence="3" type="ORF">Dsim_GD13196</name>
</gene>
<keyword evidence="1" id="KW-0560">Oxidoreductase</keyword>
<reference evidence="3 4" key="1">
    <citation type="journal article" date="2007" name="Nature">
        <title>Evolution of genes and genomes on the Drosophila phylogeny.</title>
        <authorList>
            <consortium name="Drosophila 12 Genomes Consortium"/>
            <person name="Clark A.G."/>
            <person name="Eisen M.B."/>
            <person name="Smith D.R."/>
            <person name="Bergman C.M."/>
            <person name="Oliver B."/>
            <person name="Markow T.A."/>
            <person name="Kaufman T.C."/>
            <person name="Kellis M."/>
            <person name="Gelbart W."/>
            <person name="Iyer V.N."/>
            <person name="Pollard D.A."/>
            <person name="Sackton T.B."/>
            <person name="Larracuente A.M."/>
            <person name="Singh N.D."/>
            <person name="Abad J.P."/>
            <person name="Abt D.N."/>
            <person name="Adryan B."/>
            <person name="Aguade M."/>
            <person name="Akashi H."/>
            <person name="Anderson W.W."/>
            <person name="Aquadro C.F."/>
            <person name="Ardell D.H."/>
            <person name="Arguello R."/>
            <person name="Artieri C.G."/>
            <person name="Barbash D.A."/>
            <person name="Barker D."/>
            <person name="Barsanti P."/>
            <person name="Batterham P."/>
            <person name="Batzoglou S."/>
            <person name="Begun D."/>
            <person name="Bhutkar A."/>
            <person name="Blanco E."/>
            <person name="Bosak S.A."/>
            <person name="Bradley R.K."/>
            <person name="Brand A.D."/>
            <person name="Brent M.R."/>
            <person name="Brooks A.N."/>
            <person name="Brown R.H."/>
            <person name="Butlin R.K."/>
            <person name="Caggese C."/>
            <person name="Calvi B.R."/>
            <person name="Bernardo de Carvalho A."/>
            <person name="Caspi A."/>
            <person name="Castrezana S."/>
            <person name="Celniker S.E."/>
            <person name="Chang J.L."/>
            <person name="Chapple C."/>
            <person name="Chatterji S."/>
            <person name="Chinwalla A."/>
            <person name="Civetta A."/>
            <person name="Clifton S.W."/>
            <person name="Comeron J.M."/>
            <person name="Costello J.C."/>
            <person name="Coyne J.A."/>
            <person name="Daub J."/>
            <person name="David R.G."/>
            <person name="Delcher A.L."/>
            <person name="Delehaunty K."/>
            <person name="Do C.B."/>
            <person name="Ebling H."/>
            <person name="Edwards K."/>
            <person name="Eickbush T."/>
            <person name="Evans J.D."/>
            <person name="Filipski A."/>
            <person name="Findeiss S."/>
            <person name="Freyhult E."/>
            <person name="Fulton L."/>
            <person name="Fulton R."/>
            <person name="Garcia A.C."/>
            <person name="Gardiner A."/>
            <person name="Garfield D.A."/>
            <person name="Garvin B.E."/>
            <person name="Gibson G."/>
            <person name="Gilbert D."/>
            <person name="Gnerre S."/>
            <person name="Godfrey J."/>
            <person name="Good R."/>
            <person name="Gotea V."/>
            <person name="Gravely B."/>
            <person name="Greenberg A.J."/>
            <person name="Griffiths-Jones S."/>
            <person name="Gross S."/>
            <person name="Guigo R."/>
            <person name="Gustafson E.A."/>
            <person name="Haerty W."/>
            <person name="Hahn M.W."/>
            <person name="Halligan D.L."/>
            <person name="Halpern A.L."/>
            <person name="Halter G.M."/>
            <person name="Han M.V."/>
            <person name="Heger A."/>
            <person name="Hillier L."/>
            <person name="Hinrichs A.S."/>
            <person name="Holmes I."/>
            <person name="Hoskins R.A."/>
            <person name="Hubisz M.J."/>
            <person name="Hultmark D."/>
            <person name="Huntley M.A."/>
            <person name="Jaffe D.B."/>
            <person name="Jagadeeshan S."/>
            <person name="Jeck W.R."/>
            <person name="Johnson J."/>
            <person name="Jones C.D."/>
            <person name="Jordan W.C."/>
            <person name="Karpen G.H."/>
            <person name="Kataoka E."/>
            <person name="Keightley P.D."/>
            <person name="Kheradpour P."/>
            <person name="Kirkness E.F."/>
            <person name="Koerich L.B."/>
            <person name="Kristiansen K."/>
            <person name="Kudrna D."/>
            <person name="Kulathinal R.J."/>
            <person name="Kumar S."/>
            <person name="Kwok R."/>
            <person name="Lander E."/>
            <person name="Langley C.H."/>
            <person name="Lapoint R."/>
            <person name="Lazzaro B.P."/>
            <person name="Lee S.J."/>
            <person name="Levesque L."/>
            <person name="Li R."/>
            <person name="Lin C.F."/>
            <person name="Lin M.F."/>
            <person name="Lindblad-Toh K."/>
            <person name="Llopart A."/>
            <person name="Long M."/>
            <person name="Low L."/>
            <person name="Lozovsky E."/>
            <person name="Lu J."/>
            <person name="Luo M."/>
            <person name="Machado C.A."/>
            <person name="Makalowski W."/>
            <person name="Marzo M."/>
            <person name="Matsuda M."/>
            <person name="Matzkin L."/>
            <person name="McAllister B."/>
            <person name="McBride C.S."/>
            <person name="McKernan B."/>
            <person name="McKernan K."/>
            <person name="Mendez-Lago M."/>
            <person name="Minx P."/>
            <person name="Mollenhauer M.U."/>
            <person name="Montooth K."/>
            <person name="Mount S.M."/>
            <person name="Mu X."/>
            <person name="Myers E."/>
            <person name="Negre B."/>
            <person name="Newfeld S."/>
            <person name="Nielsen R."/>
            <person name="Noor M.A."/>
            <person name="O'Grady P."/>
            <person name="Pachter L."/>
            <person name="Papaceit M."/>
            <person name="Parisi M.J."/>
            <person name="Parisi M."/>
            <person name="Parts L."/>
            <person name="Pedersen J.S."/>
            <person name="Pesole G."/>
            <person name="Phillippy A.M."/>
            <person name="Ponting C.P."/>
            <person name="Pop M."/>
            <person name="Porcelli D."/>
            <person name="Powell J.R."/>
            <person name="Prohaska S."/>
            <person name="Pruitt K."/>
            <person name="Puig M."/>
            <person name="Quesneville H."/>
            <person name="Ram K.R."/>
            <person name="Rand D."/>
            <person name="Rasmussen M.D."/>
            <person name="Reed L.K."/>
            <person name="Reenan R."/>
            <person name="Reily A."/>
            <person name="Remington K.A."/>
            <person name="Rieger T.T."/>
            <person name="Ritchie M.G."/>
            <person name="Robin C."/>
            <person name="Rogers Y.H."/>
            <person name="Rohde C."/>
            <person name="Rozas J."/>
            <person name="Rubenfield M.J."/>
            <person name="Ruiz A."/>
            <person name="Russo S."/>
            <person name="Salzberg S.L."/>
            <person name="Sanchez-Gracia A."/>
            <person name="Saranga D.J."/>
            <person name="Sato H."/>
            <person name="Schaeffer S.W."/>
            <person name="Schatz M.C."/>
            <person name="Schlenke T."/>
            <person name="Schwartz R."/>
            <person name="Segarra C."/>
            <person name="Singh R.S."/>
            <person name="Sirot L."/>
            <person name="Sirota M."/>
            <person name="Sisneros N.B."/>
            <person name="Smith C.D."/>
            <person name="Smith T.F."/>
            <person name="Spieth J."/>
            <person name="Stage D.E."/>
            <person name="Stark A."/>
            <person name="Stephan W."/>
            <person name="Strausberg R.L."/>
            <person name="Strempel S."/>
            <person name="Sturgill D."/>
            <person name="Sutton G."/>
            <person name="Sutton G.G."/>
            <person name="Tao W."/>
            <person name="Teichmann S."/>
            <person name="Tobari Y.N."/>
            <person name="Tomimura Y."/>
            <person name="Tsolas J.M."/>
            <person name="Valente V.L."/>
            <person name="Venter E."/>
            <person name="Venter J.C."/>
            <person name="Vicario S."/>
            <person name="Vieira F.G."/>
            <person name="Vilella A.J."/>
            <person name="Villasante A."/>
            <person name="Walenz B."/>
            <person name="Wang J."/>
            <person name="Wasserman M."/>
            <person name="Watts T."/>
            <person name="Wilson D."/>
            <person name="Wilson R.K."/>
            <person name="Wing R.A."/>
            <person name="Wolfner M.F."/>
            <person name="Wong A."/>
            <person name="Wong G.K."/>
            <person name="Wu C.I."/>
            <person name="Wu G."/>
            <person name="Yamamoto D."/>
            <person name="Yang H.P."/>
            <person name="Yang S.P."/>
            <person name="Yorke J.A."/>
            <person name="Yoshida K."/>
            <person name="Zdobnov E."/>
            <person name="Zhang P."/>
            <person name="Zhang Y."/>
            <person name="Zimin A.V."/>
            <person name="Baldwin J."/>
            <person name="Abdouelleil A."/>
            <person name="Abdulkadir J."/>
            <person name="Abebe A."/>
            <person name="Abera B."/>
            <person name="Abreu J."/>
            <person name="Acer S.C."/>
            <person name="Aftuck L."/>
            <person name="Alexander A."/>
            <person name="An P."/>
            <person name="Anderson E."/>
            <person name="Anderson S."/>
            <person name="Arachi H."/>
            <person name="Azer M."/>
            <person name="Bachantsang P."/>
            <person name="Barry A."/>
            <person name="Bayul T."/>
            <person name="Berlin A."/>
            <person name="Bessette D."/>
            <person name="Bloom T."/>
            <person name="Blye J."/>
            <person name="Boguslavskiy L."/>
            <person name="Bonnet C."/>
            <person name="Boukhgalter B."/>
            <person name="Bourzgui I."/>
            <person name="Brown A."/>
            <person name="Cahill P."/>
            <person name="Channer S."/>
            <person name="Cheshatsang Y."/>
            <person name="Chuda L."/>
            <person name="Citroen M."/>
            <person name="Collymore A."/>
            <person name="Cooke P."/>
            <person name="Costello M."/>
            <person name="D'Aco K."/>
            <person name="Daza R."/>
            <person name="De Haan G."/>
            <person name="DeGray S."/>
            <person name="DeMaso C."/>
            <person name="Dhargay N."/>
            <person name="Dooley K."/>
            <person name="Dooley E."/>
            <person name="Doricent M."/>
            <person name="Dorje P."/>
            <person name="Dorjee K."/>
            <person name="Dupes A."/>
            <person name="Elong R."/>
            <person name="Falk J."/>
            <person name="Farina A."/>
            <person name="Faro S."/>
            <person name="Ferguson D."/>
            <person name="Fisher S."/>
            <person name="Foley C.D."/>
            <person name="Franke A."/>
            <person name="Friedrich D."/>
            <person name="Gadbois L."/>
            <person name="Gearin G."/>
            <person name="Gearin C.R."/>
            <person name="Giannoukos G."/>
            <person name="Goode T."/>
            <person name="Graham J."/>
            <person name="Grandbois E."/>
            <person name="Grewal S."/>
            <person name="Gyaltsen K."/>
            <person name="Hafez N."/>
            <person name="Hagos B."/>
            <person name="Hall J."/>
            <person name="Henson C."/>
            <person name="Hollinger A."/>
            <person name="Honan T."/>
            <person name="Huard M.D."/>
            <person name="Hughes L."/>
            <person name="Hurhula B."/>
            <person name="Husby M.E."/>
            <person name="Kamat A."/>
            <person name="Kanga B."/>
            <person name="Kashin S."/>
            <person name="Khazanovich D."/>
            <person name="Kisner P."/>
            <person name="Lance K."/>
            <person name="Lara M."/>
            <person name="Lee W."/>
            <person name="Lennon N."/>
            <person name="Letendre F."/>
            <person name="LeVine R."/>
            <person name="Lipovsky A."/>
            <person name="Liu X."/>
            <person name="Liu J."/>
            <person name="Liu S."/>
            <person name="Lokyitsang T."/>
            <person name="Lokyitsang Y."/>
            <person name="Lubonja R."/>
            <person name="Lui A."/>
            <person name="MacDonald P."/>
            <person name="Magnisalis V."/>
            <person name="Maru K."/>
            <person name="Matthews C."/>
            <person name="McCusker W."/>
            <person name="McDonough S."/>
            <person name="Mehta T."/>
            <person name="Meldrim J."/>
            <person name="Meneus L."/>
            <person name="Mihai O."/>
            <person name="Mihalev A."/>
            <person name="Mihova T."/>
            <person name="Mittelman R."/>
            <person name="Mlenga V."/>
            <person name="Montmayeur A."/>
            <person name="Mulrain L."/>
            <person name="Navidi A."/>
            <person name="Naylor J."/>
            <person name="Negash T."/>
            <person name="Nguyen T."/>
            <person name="Nguyen N."/>
            <person name="Nicol R."/>
            <person name="Norbu C."/>
            <person name="Norbu N."/>
            <person name="Novod N."/>
            <person name="O'Neill B."/>
            <person name="Osman S."/>
            <person name="Markiewicz E."/>
            <person name="Oyono O.L."/>
            <person name="Patti C."/>
            <person name="Phunkhang P."/>
            <person name="Pierre F."/>
            <person name="Priest M."/>
            <person name="Raghuraman S."/>
            <person name="Rege F."/>
            <person name="Reyes R."/>
            <person name="Rise C."/>
            <person name="Rogov P."/>
            <person name="Ross K."/>
            <person name="Ryan E."/>
            <person name="Settipalli S."/>
            <person name="Shea T."/>
            <person name="Sherpa N."/>
            <person name="Shi L."/>
            <person name="Shih D."/>
            <person name="Sparrow T."/>
            <person name="Spaulding J."/>
            <person name="Stalker J."/>
            <person name="Stange-Thomann N."/>
            <person name="Stavropoulos S."/>
            <person name="Stone C."/>
            <person name="Strader C."/>
            <person name="Tesfaye S."/>
            <person name="Thomson T."/>
            <person name="Thoulutsang Y."/>
            <person name="Thoulutsang D."/>
            <person name="Topham K."/>
            <person name="Topping I."/>
            <person name="Tsamla T."/>
            <person name="Vassiliev H."/>
            <person name="Vo A."/>
            <person name="Wangchuk T."/>
            <person name="Wangdi T."/>
            <person name="Weiand M."/>
            <person name="Wilkinson J."/>
            <person name="Wilson A."/>
            <person name="Yadav S."/>
            <person name="Young G."/>
            <person name="Yu Q."/>
            <person name="Zembek L."/>
            <person name="Zhong D."/>
            <person name="Zimmer A."/>
            <person name="Zwirko Z."/>
            <person name="Jaffe D.B."/>
            <person name="Alvarez P."/>
            <person name="Brockman W."/>
            <person name="Butler J."/>
            <person name="Chin C."/>
            <person name="Gnerre S."/>
            <person name="Grabherr M."/>
            <person name="Kleber M."/>
            <person name="Mauceli E."/>
            <person name="MacCallum I."/>
        </authorList>
    </citation>
    <scope>NUCLEOTIDE SEQUENCE [LARGE SCALE GENOMIC DNA]</scope>
    <source>
        <strain evidence="4">white501</strain>
    </source>
</reference>
<keyword evidence="1" id="KW-0443">Lipid metabolism</keyword>
<proteinExistence type="inferred from homology"/>
<dbReference type="Proteomes" id="UP000000304">
    <property type="component" value="Chromosome 3L"/>
</dbReference>
<evidence type="ECO:0000313" key="3">
    <source>
        <dbReference type="EMBL" id="EDX09318.1"/>
    </source>
</evidence>
<organism evidence="3 4">
    <name type="scientific">Drosophila simulans</name>
    <name type="common">Fruit fly</name>
    <dbReference type="NCBI Taxonomy" id="7240"/>
    <lineage>
        <taxon>Eukaryota</taxon>
        <taxon>Metazoa</taxon>
        <taxon>Ecdysozoa</taxon>
        <taxon>Arthropoda</taxon>
        <taxon>Hexapoda</taxon>
        <taxon>Insecta</taxon>
        <taxon>Pterygota</taxon>
        <taxon>Neoptera</taxon>
        <taxon>Endopterygota</taxon>
        <taxon>Diptera</taxon>
        <taxon>Brachycera</taxon>
        <taxon>Muscomorpha</taxon>
        <taxon>Ephydroidea</taxon>
        <taxon>Drosophilidae</taxon>
        <taxon>Drosophila</taxon>
        <taxon>Sophophora</taxon>
    </lineage>
</organism>
<dbReference type="AlphaFoldDB" id="B4QRK7"/>
<dbReference type="STRING" id="7240.B4QRK7"/>
<keyword evidence="4" id="KW-1185">Reference proteome</keyword>
<comment type="function">
    <text evidence="1">Catalyzes the reduction of fatty acyl-CoA to fatty alcohols.</text>
</comment>
<dbReference type="InterPro" id="IPR026055">
    <property type="entry name" value="FAR"/>
</dbReference>
<dbReference type="GO" id="GO:0102965">
    <property type="term" value="F:alcohol-forming long-chain fatty acyl-CoA reductase activity"/>
    <property type="evidence" value="ECO:0007669"/>
    <property type="project" value="UniProtKB-EC"/>
</dbReference>
<dbReference type="GO" id="GO:0035336">
    <property type="term" value="P:long-chain fatty-acyl-CoA metabolic process"/>
    <property type="evidence" value="ECO:0007669"/>
    <property type="project" value="TreeGrafter"/>
</dbReference>
<keyword evidence="1" id="KW-0521">NADP</keyword>
<accession>B4QRK7</accession>
<comment type="similarity">
    <text evidence="1">Belongs to the fatty acyl-CoA reductase family.</text>
</comment>
<dbReference type="PhylomeDB" id="B4QRK7"/>
<evidence type="ECO:0000313" key="4">
    <source>
        <dbReference type="Proteomes" id="UP000000304"/>
    </source>
</evidence>
<dbReference type="PANTHER" id="PTHR11011">
    <property type="entry name" value="MALE STERILITY PROTEIN 2-RELATED"/>
    <property type="match status" value="1"/>
</dbReference>